<dbReference type="SUPFAM" id="SSF51215">
    <property type="entry name" value="Regulatory protein AraC"/>
    <property type="match status" value="1"/>
</dbReference>
<reference evidence="5 6" key="1">
    <citation type="submission" date="2024-06" db="EMBL/GenBank/DDBJ databases">
        <title>Genomic Encyclopedia of Type Strains, Phase IV (KMG-IV): sequencing the most valuable type-strain genomes for metagenomic binning, comparative biology and taxonomic classification.</title>
        <authorList>
            <person name="Goeker M."/>
        </authorList>
    </citation>
    <scope>NUCLEOTIDE SEQUENCE [LARGE SCALE GENOMIC DNA]</scope>
    <source>
        <strain evidence="5 6">DSM 29492</strain>
    </source>
</reference>
<evidence type="ECO:0000313" key="5">
    <source>
        <dbReference type="EMBL" id="MET3750164.1"/>
    </source>
</evidence>
<accession>A0ABV2M160</accession>
<dbReference type="Pfam" id="PF02311">
    <property type="entry name" value="AraC_binding"/>
    <property type="match status" value="1"/>
</dbReference>
<evidence type="ECO:0000256" key="3">
    <source>
        <dbReference type="ARBA" id="ARBA00023163"/>
    </source>
</evidence>
<dbReference type="Gene3D" id="1.10.10.60">
    <property type="entry name" value="Homeodomain-like"/>
    <property type="match status" value="2"/>
</dbReference>
<comment type="caution">
    <text evidence="5">The sequence shown here is derived from an EMBL/GenBank/DDBJ whole genome shotgun (WGS) entry which is preliminary data.</text>
</comment>
<keyword evidence="1" id="KW-0805">Transcription regulation</keyword>
<evidence type="ECO:0000313" key="6">
    <source>
        <dbReference type="Proteomes" id="UP001549106"/>
    </source>
</evidence>
<dbReference type="InterPro" id="IPR037923">
    <property type="entry name" value="HTH-like"/>
</dbReference>
<name>A0ABV2M160_9FIRM</name>
<organism evidence="5 6">
    <name type="scientific">Blautia caecimuris</name>
    <dbReference type="NCBI Taxonomy" id="1796615"/>
    <lineage>
        <taxon>Bacteria</taxon>
        <taxon>Bacillati</taxon>
        <taxon>Bacillota</taxon>
        <taxon>Clostridia</taxon>
        <taxon>Lachnospirales</taxon>
        <taxon>Lachnospiraceae</taxon>
        <taxon>Blautia</taxon>
    </lineage>
</organism>
<gene>
    <name evidence="5" type="ORF">ABID24_001408</name>
</gene>
<evidence type="ECO:0000256" key="1">
    <source>
        <dbReference type="ARBA" id="ARBA00023015"/>
    </source>
</evidence>
<dbReference type="InterPro" id="IPR009057">
    <property type="entry name" value="Homeodomain-like_sf"/>
</dbReference>
<dbReference type="SMART" id="SM00342">
    <property type="entry name" value="HTH_ARAC"/>
    <property type="match status" value="1"/>
</dbReference>
<keyword evidence="6" id="KW-1185">Reference proteome</keyword>
<sequence>MSNQSLHFSSETETSMNAVLISASASRYEGDWSSIPHSHTFTELFYVREGKGSFLIENQIFPIEKDDLIIVNPHLSHTEISNGISPLSYFTVGVDGISFSFNDHRDFQIFNCRKKQADLLFYFNAIFQELDKKAEGYESICMHLLEILTLQLKRLTDSAFEVISSQHPSRACAAVKRYLDSSYSESITLDDLAVFSHLNKYYLSHEFTKYYGISPISYLNRKRIEVCKELLENSDYGISDIAHQAGFSSQSYLSQSFRKYCGMSAGTYRKLIKQNKKQITSDSGAQYTEKEAGTSL</sequence>
<keyword evidence="2" id="KW-0238">DNA-binding</keyword>
<dbReference type="PANTHER" id="PTHR43280">
    <property type="entry name" value="ARAC-FAMILY TRANSCRIPTIONAL REGULATOR"/>
    <property type="match status" value="1"/>
</dbReference>
<dbReference type="Gene3D" id="2.60.120.10">
    <property type="entry name" value="Jelly Rolls"/>
    <property type="match status" value="1"/>
</dbReference>
<evidence type="ECO:0000256" key="2">
    <source>
        <dbReference type="ARBA" id="ARBA00023125"/>
    </source>
</evidence>
<keyword evidence="3" id="KW-0804">Transcription</keyword>
<dbReference type="PROSITE" id="PS01124">
    <property type="entry name" value="HTH_ARAC_FAMILY_2"/>
    <property type="match status" value="1"/>
</dbReference>
<dbReference type="Pfam" id="PF12833">
    <property type="entry name" value="HTH_18"/>
    <property type="match status" value="1"/>
</dbReference>
<dbReference type="RefSeq" id="WP_022066976.1">
    <property type="nucleotide sequence ID" value="NZ_BAABXN010000001.1"/>
</dbReference>
<protein>
    <submittedName>
        <fullName evidence="5">AraC-like DNA-binding protein</fullName>
    </submittedName>
</protein>
<evidence type="ECO:0000259" key="4">
    <source>
        <dbReference type="PROSITE" id="PS01124"/>
    </source>
</evidence>
<dbReference type="InterPro" id="IPR003313">
    <property type="entry name" value="AraC-bd"/>
</dbReference>
<dbReference type="InterPro" id="IPR014710">
    <property type="entry name" value="RmlC-like_jellyroll"/>
</dbReference>
<dbReference type="InterPro" id="IPR018060">
    <property type="entry name" value="HTH_AraC"/>
</dbReference>
<dbReference type="Proteomes" id="UP001549106">
    <property type="component" value="Unassembled WGS sequence"/>
</dbReference>
<dbReference type="EMBL" id="JBEPMJ010000008">
    <property type="protein sequence ID" value="MET3750164.1"/>
    <property type="molecule type" value="Genomic_DNA"/>
</dbReference>
<feature type="domain" description="HTH araC/xylS-type" evidence="4">
    <location>
        <begin position="173"/>
        <end position="271"/>
    </location>
</feature>
<dbReference type="SUPFAM" id="SSF46689">
    <property type="entry name" value="Homeodomain-like"/>
    <property type="match status" value="2"/>
</dbReference>
<dbReference type="PANTHER" id="PTHR43280:SF28">
    <property type="entry name" value="HTH-TYPE TRANSCRIPTIONAL ACTIVATOR RHAS"/>
    <property type="match status" value="1"/>
</dbReference>
<proteinExistence type="predicted"/>